<dbReference type="Pfam" id="PF01053">
    <property type="entry name" value="Cys_Met_Meta_PP"/>
    <property type="match status" value="1"/>
</dbReference>
<dbReference type="InterPro" id="IPR015424">
    <property type="entry name" value="PyrdxlP-dep_Trfase"/>
</dbReference>
<comment type="cofactor">
    <cofactor evidence="1 5">
        <name>pyridoxal 5'-phosphate</name>
        <dbReference type="ChEBI" id="CHEBI:597326"/>
    </cofactor>
</comment>
<name>A0A2U2MR51_9BIFI</name>
<dbReference type="CDD" id="cd00614">
    <property type="entry name" value="CGS_like"/>
    <property type="match status" value="1"/>
</dbReference>
<evidence type="ECO:0000256" key="2">
    <source>
        <dbReference type="ARBA" id="ARBA00009077"/>
    </source>
</evidence>
<feature type="modified residue" description="N6-(pyridoxal phosphate)lysine" evidence="4">
    <location>
        <position position="202"/>
    </location>
</feature>
<evidence type="ECO:0000313" key="6">
    <source>
        <dbReference type="EMBL" id="PWG59313.1"/>
    </source>
</evidence>
<dbReference type="Proteomes" id="UP000245753">
    <property type="component" value="Unassembled WGS sequence"/>
</dbReference>
<comment type="caution">
    <text evidence="6">The sequence shown here is derived from an EMBL/GenBank/DDBJ whole genome shotgun (WGS) entry which is preliminary data.</text>
</comment>
<accession>A0A2U2MR51</accession>
<comment type="similarity">
    <text evidence="2 5">Belongs to the trans-sulfuration enzymes family.</text>
</comment>
<dbReference type="Gene3D" id="3.40.640.10">
    <property type="entry name" value="Type I PLP-dependent aspartate aminotransferase-like (Major domain)"/>
    <property type="match status" value="1"/>
</dbReference>
<keyword evidence="7" id="KW-1185">Reference proteome</keyword>
<dbReference type="Gene3D" id="3.90.1150.10">
    <property type="entry name" value="Aspartate Aminotransferase, domain 1"/>
    <property type="match status" value="1"/>
</dbReference>
<reference evidence="6 7" key="1">
    <citation type="journal article" date="2018" name="Int. J. Syst. Evol. Microbiol.">
        <title>Bifidobacterium catulorum sp. nov., a novel taxon from the faeces of the baby common marmoset (Callithrix jacchus).</title>
        <authorList>
            <person name="Modesto M."/>
            <person name="Michelini S."/>
            <person name="Oki K."/>
            <person name="Biavati B."/>
            <person name="Watanabe K."/>
            <person name="Mattarelli P."/>
        </authorList>
    </citation>
    <scope>NUCLEOTIDE SEQUENCE [LARGE SCALE GENOMIC DNA]</scope>
    <source>
        <strain evidence="6 7">MRM 8.19</strain>
    </source>
</reference>
<gene>
    <name evidence="6" type="ORF">DF200_08320</name>
</gene>
<dbReference type="SUPFAM" id="SSF53383">
    <property type="entry name" value="PLP-dependent transferases"/>
    <property type="match status" value="1"/>
</dbReference>
<evidence type="ECO:0000256" key="3">
    <source>
        <dbReference type="ARBA" id="ARBA00022898"/>
    </source>
</evidence>
<proteinExistence type="inferred from homology"/>
<organism evidence="6 7">
    <name type="scientific">Bifidobacterium catulorum</name>
    <dbReference type="NCBI Taxonomy" id="1630173"/>
    <lineage>
        <taxon>Bacteria</taxon>
        <taxon>Bacillati</taxon>
        <taxon>Actinomycetota</taxon>
        <taxon>Actinomycetes</taxon>
        <taxon>Bifidobacteriales</taxon>
        <taxon>Bifidobacteriaceae</taxon>
        <taxon>Bifidobacterium</taxon>
    </lineage>
</organism>
<dbReference type="GO" id="GO:0005737">
    <property type="term" value="C:cytoplasm"/>
    <property type="evidence" value="ECO:0007669"/>
    <property type="project" value="TreeGrafter"/>
</dbReference>
<evidence type="ECO:0000313" key="7">
    <source>
        <dbReference type="Proteomes" id="UP000245753"/>
    </source>
</evidence>
<evidence type="ECO:0000256" key="4">
    <source>
        <dbReference type="PIRSR" id="PIRSR001434-2"/>
    </source>
</evidence>
<evidence type="ECO:0000256" key="1">
    <source>
        <dbReference type="ARBA" id="ARBA00001933"/>
    </source>
</evidence>
<keyword evidence="6" id="KW-0456">Lyase</keyword>
<dbReference type="GO" id="GO:0019346">
    <property type="term" value="P:transsulfuration"/>
    <property type="evidence" value="ECO:0007669"/>
    <property type="project" value="InterPro"/>
</dbReference>
<dbReference type="FunFam" id="3.40.640.10:FF:000009">
    <property type="entry name" value="Cystathionine gamma-synthase homolog"/>
    <property type="match status" value="1"/>
</dbReference>
<dbReference type="InterPro" id="IPR015421">
    <property type="entry name" value="PyrdxlP-dep_Trfase_major"/>
</dbReference>
<protein>
    <submittedName>
        <fullName evidence="6">Cystathionine beta-lyase</fullName>
    </submittedName>
</protein>
<dbReference type="InterPro" id="IPR000277">
    <property type="entry name" value="Cys/Met-Metab_PyrdxlP-dep_enz"/>
</dbReference>
<dbReference type="InterPro" id="IPR054542">
    <property type="entry name" value="Cys_met_metab_PP"/>
</dbReference>
<dbReference type="FunFam" id="3.90.1150.10:FF:000033">
    <property type="entry name" value="Cystathionine gamma-synthase"/>
    <property type="match status" value="1"/>
</dbReference>
<dbReference type="PROSITE" id="PS00868">
    <property type="entry name" value="CYS_MET_METAB_PP"/>
    <property type="match status" value="1"/>
</dbReference>
<dbReference type="OrthoDB" id="9780685at2"/>
<dbReference type="GO" id="GO:0030170">
    <property type="term" value="F:pyridoxal phosphate binding"/>
    <property type="evidence" value="ECO:0007669"/>
    <property type="project" value="InterPro"/>
</dbReference>
<dbReference type="InterPro" id="IPR015422">
    <property type="entry name" value="PyrdxlP-dep_Trfase_small"/>
</dbReference>
<dbReference type="PANTHER" id="PTHR11808">
    <property type="entry name" value="TRANS-SULFURATION ENZYME FAMILY MEMBER"/>
    <property type="match status" value="1"/>
</dbReference>
<dbReference type="PIRSF" id="PIRSF001434">
    <property type="entry name" value="CGS"/>
    <property type="match status" value="1"/>
</dbReference>
<sequence length="433" mass="47661">MARLKTQLVHGVPVDDNNTGAVNPPIYNSSTYTFKSVEDTPRWDYARSGNPTREFLERQIAQLEHGCQGFAFASGLAAIHAALAIFKPGDHIIVSDNIYGGTYSLINEHFTRWGLVFHPIDTTDLRLVDKVFKAVEDEGEHVEAIYFETLTNPLLKVNDTAALADIAHEHGAIAIVDNTFLTPYLQRPLDVGVDIVLHSATKYLAGHSDVNAGLAVARERDIAERLYFSLNRLGGVLAPAECDAVRRGIQTLALRMDRQQENALTIARFLRNSPVVADVHYPGLSDSPDYHLALRELNGFGGVLSFEVKKGVDPADVLNNLHVFRLAVSLGAVESLAEFPARMTHFEVPREERLKLGISDELIRLSVGIEDVFDLLEDLKQALDIAEKAAFSGRNEGNRIAVDSQSFERAFGGELETGNVHDVSGVRDINSVQ</sequence>
<dbReference type="GO" id="GO:0009086">
    <property type="term" value="P:methionine biosynthetic process"/>
    <property type="evidence" value="ECO:0007669"/>
    <property type="project" value="UniProtKB-ARBA"/>
</dbReference>
<dbReference type="EMBL" id="QFFN01000026">
    <property type="protein sequence ID" value="PWG59313.1"/>
    <property type="molecule type" value="Genomic_DNA"/>
</dbReference>
<evidence type="ECO:0000256" key="5">
    <source>
        <dbReference type="RuleBase" id="RU362118"/>
    </source>
</evidence>
<keyword evidence="3 4" id="KW-0663">Pyridoxal phosphate</keyword>
<dbReference type="AlphaFoldDB" id="A0A2U2MR51"/>
<dbReference type="GO" id="GO:0016846">
    <property type="term" value="F:carbon-sulfur lyase activity"/>
    <property type="evidence" value="ECO:0007669"/>
    <property type="project" value="TreeGrafter"/>
</dbReference>